<name>A0A0F9LRM9_9ZZZZ</name>
<organism evidence="1">
    <name type="scientific">marine sediment metagenome</name>
    <dbReference type="NCBI Taxonomy" id="412755"/>
    <lineage>
        <taxon>unclassified sequences</taxon>
        <taxon>metagenomes</taxon>
        <taxon>ecological metagenomes</taxon>
    </lineage>
</organism>
<gene>
    <name evidence="1" type="ORF">LCGC14_1475410</name>
</gene>
<accession>A0A0F9LRM9</accession>
<sequence>MNNYAGMSDKDKEIADELKIAGITVYKHEFLRDRGEVKTSVQGSLHQWSFTREWYYWVANGPGIPPKYAGPLHEAHGQEVRVDGHCGCPSPKEWFKGFAVGSYHVDTQLGLCALADTIRKITEEAGLD</sequence>
<reference evidence="1" key="1">
    <citation type="journal article" date="2015" name="Nature">
        <title>Complex archaea that bridge the gap between prokaryotes and eukaryotes.</title>
        <authorList>
            <person name="Spang A."/>
            <person name="Saw J.H."/>
            <person name="Jorgensen S.L."/>
            <person name="Zaremba-Niedzwiedzka K."/>
            <person name="Martijn J."/>
            <person name="Lind A.E."/>
            <person name="van Eijk R."/>
            <person name="Schleper C."/>
            <person name="Guy L."/>
            <person name="Ettema T.J."/>
        </authorList>
    </citation>
    <scope>NUCLEOTIDE SEQUENCE</scope>
</reference>
<protein>
    <submittedName>
        <fullName evidence="1">Uncharacterized protein</fullName>
    </submittedName>
</protein>
<dbReference type="EMBL" id="LAZR01010424">
    <property type="protein sequence ID" value="KKM67025.1"/>
    <property type="molecule type" value="Genomic_DNA"/>
</dbReference>
<dbReference type="AlphaFoldDB" id="A0A0F9LRM9"/>
<comment type="caution">
    <text evidence="1">The sequence shown here is derived from an EMBL/GenBank/DDBJ whole genome shotgun (WGS) entry which is preliminary data.</text>
</comment>
<evidence type="ECO:0000313" key="1">
    <source>
        <dbReference type="EMBL" id="KKM67025.1"/>
    </source>
</evidence>
<proteinExistence type="predicted"/>